<organism evidence="1 2">
    <name type="scientific">Haematococcus lacustris</name>
    <name type="common">Green alga</name>
    <name type="synonym">Haematococcus pluvialis</name>
    <dbReference type="NCBI Taxonomy" id="44745"/>
    <lineage>
        <taxon>Eukaryota</taxon>
        <taxon>Viridiplantae</taxon>
        <taxon>Chlorophyta</taxon>
        <taxon>core chlorophytes</taxon>
        <taxon>Chlorophyceae</taxon>
        <taxon>CS clade</taxon>
        <taxon>Chlamydomonadales</taxon>
        <taxon>Haematococcaceae</taxon>
        <taxon>Haematococcus</taxon>
    </lineage>
</organism>
<evidence type="ECO:0000313" key="1">
    <source>
        <dbReference type="EMBL" id="GFH29728.1"/>
    </source>
</evidence>
<sequence length="276" mass="30415">CYEQVLAHYQALDAVTRNKIDALQRHANTWTASITADSTEHLSVLGEIYRQYKAGGGGMDALRAIETSLRDEALPVFLRLITATGPTAPPLQLTDEDRTKVLKGRVVRLPTDAEVPATGYNTPGGLVLPDPEDIDSLSPGRWMTSVALASLVTSMQFYAPSSFVGPRPELLPVEWANELSTIFDSNAPTPVPLESWQRMLNYLVTMDRVENVSSAACIIVPVHHSNHYFFLVYFRQVKRVVFFDSGKRFNPSWPVSGTSLASQFTSTSHTLSASES</sequence>
<accession>A0A6A0AAN2</accession>
<dbReference type="Proteomes" id="UP000485058">
    <property type="component" value="Unassembled WGS sequence"/>
</dbReference>
<protein>
    <submittedName>
        <fullName evidence="1">Uncharacterized protein</fullName>
    </submittedName>
</protein>
<name>A0A6A0AAN2_HAELA</name>
<dbReference type="InterPro" id="IPR038765">
    <property type="entry name" value="Papain-like_cys_pep_sf"/>
</dbReference>
<evidence type="ECO:0000313" key="2">
    <source>
        <dbReference type="Proteomes" id="UP000485058"/>
    </source>
</evidence>
<feature type="non-terminal residue" evidence="1">
    <location>
        <position position="1"/>
    </location>
</feature>
<comment type="caution">
    <text evidence="1">The sequence shown here is derived from an EMBL/GenBank/DDBJ whole genome shotgun (WGS) entry which is preliminary data.</text>
</comment>
<reference evidence="1 2" key="1">
    <citation type="submission" date="2020-02" db="EMBL/GenBank/DDBJ databases">
        <title>Draft genome sequence of Haematococcus lacustris strain NIES-144.</title>
        <authorList>
            <person name="Morimoto D."/>
            <person name="Nakagawa S."/>
            <person name="Yoshida T."/>
            <person name="Sawayama S."/>
        </authorList>
    </citation>
    <scope>NUCLEOTIDE SEQUENCE [LARGE SCALE GENOMIC DNA]</scope>
    <source>
        <strain evidence="1 2">NIES-144</strain>
    </source>
</reference>
<dbReference type="SUPFAM" id="SSF54001">
    <property type="entry name" value="Cysteine proteinases"/>
    <property type="match status" value="1"/>
</dbReference>
<gene>
    <name evidence="1" type="ORF">HaLaN_28440</name>
</gene>
<proteinExistence type="predicted"/>
<dbReference type="AlphaFoldDB" id="A0A6A0AAN2"/>
<feature type="non-terminal residue" evidence="1">
    <location>
        <position position="276"/>
    </location>
</feature>
<dbReference type="EMBL" id="BLLF01004497">
    <property type="protein sequence ID" value="GFH29728.1"/>
    <property type="molecule type" value="Genomic_DNA"/>
</dbReference>
<keyword evidence="2" id="KW-1185">Reference proteome</keyword>